<dbReference type="Gene3D" id="3.40.720.10">
    <property type="entry name" value="Alkaline Phosphatase, subunit A"/>
    <property type="match status" value="1"/>
</dbReference>
<feature type="compositionally biased region" description="Basic and acidic residues" evidence="5">
    <location>
        <begin position="457"/>
        <end position="466"/>
    </location>
</feature>
<evidence type="ECO:0000313" key="7">
    <source>
        <dbReference type="EMBL" id="OYO17952.1"/>
    </source>
</evidence>
<organism evidence="7 8">
    <name type="scientific">Enemella evansiae</name>
    <dbReference type="NCBI Taxonomy" id="2016499"/>
    <lineage>
        <taxon>Bacteria</taxon>
        <taxon>Bacillati</taxon>
        <taxon>Actinomycetota</taxon>
        <taxon>Actinomycetes</taxon>
        <taxon>Propionibacteriales</taxon>
        <taxon>Propionibacteriaceae</taxon>
        <taxon>Enemella</taxon>
    </lineage>
</organism>
<feature type="compositionally biased region" description="Pro residues" evidence="5">
    <location>
        <begin position="467"/>
        <end position="478"/>
    </location>
</feature>
<reference evidence="7 8" key="1">
    <citation type="submission" date="2017-07" db="EMBL/GenBank/DDBJ databases">
        <title>Draft whole genome sequences of clinical Proprionibacteriaceae strains.</title>
        <authorList>
            <person name="Bernier A.-M."/>
            <person name="Bernard K."/>
            <person name="Domingo M.-C."/>
        </authorList>
    </citation>
    <scope>NUCLEOTIDE SEQUENCE [LARGE SCALE GENOMIC DNA]</scope>
    <source>
        <strain evidence="7 8">NML 030167</strain>
    </source>
</reference>
<feature type="domain" description="Sulfatase N-terminal" evidence="6">
    <location>
        <begin position="6"/>
        <end position="346"/>
    </location>
</feature>
<evidence type="ECO:0000256" key="4">
    <source>
        <dbReference type="ARBA" id="ARBA00023180"/>
    </source>
</evidence>
<keyword evidence="3" id="KW-0378">Hydrolase</keyword>
<name>A0A255GRB6_9ACTN</name>
<gene>
    <name evidence="7" type="ORF">CGZ94_02385</name>
</gene>
<dbReference type="Proteomes" id="UP000215896">
    <property type="component" value="Unassembled WGS sequence"/>
</dbReference>
<dbReference type="InterPro" id="IPR000917">
    <property type="entry name" value="Sulfatase_N"/>
</dbReference>
<keyword evidence="2" id="KW-0732">Signal</keyword>
<dbReference type="EMBL" id="NMVO01000001">
    <property type="protein sequence ID" value="OYO17952.1"/>
    <property type="molecule type" value="Genomic_DNA"/>
</dbReference>
<dbReference type="PROSITE" id="PS00523">
    <property type="entry name" value="SULFATASE_1"/>
    <property type="match status" value="1"/>
</dbReference>
<dbReference type="SUPFAM" id="SSF53649">
    <property type="entry name" value="Alkaline phosphatase-like"/>
    <property type="match status" value="1"/>
</dbReference>
<dbReference type="Pfam" id="PF00884">
    <property type="entry name" value="Sulfatase"/>
    <property type="match status" value="1"/>
</dbReference>
<proteinExistence type="inferred from homology"/>
<dbReference type="InterPro" id="IPR017850">
    <property type="entry name" value="Alkaline_phosphatase_core_sf"/>
</dbReference>
<keyword evidence="4" id="KW-0325">Glycoprotein</keyword>
<evidence type="ECO:0000256" key="2">
    <source>
        <dbReference type="ARBA" id="ARBA00022729"/>
    </source>
</evidence>
<evidence type="ECO:0000256" key="5">
    <source>
        <dbReference type="SAM" id="MobiDB-lite"/>
    </source>
</evidence>
<dbReference type="CDD" id="cd16031">
    <property type="entry name" value="G6S_like"/>
    <property type="match status" value="1"/>
</dbReference>
<comment type="similarity">
    <text evidence="1">Belongs to the sulfatase family.</text>
</comment>
<feature type="region of interest" description="Disordered" evidence="5">
    <location>
        <begin position="457"/>
        <end position="478"/>
    </location>
</feature>
<protein>
    <submittedName>
        <fullName evidence="7">Sulfatase</fullName>
    </submittedName>
</protein>
<dbReference type="AlphaFoldDB" id="A0A255GRB6"/>
<keyword evidence="8" id="KW-1185">Reference proteome</keyword>
<dbReference type="GO" id="GO:0016787">
    <property type="term" value="F:hydrolase activity"/>
    <property type="evidence" value="ECO:0007669"/>
    <property type="project" value="UniProtKB-KW"/>
</dbReference>
<accession>A0A255GRB6</accession>
<sequence>MVAARPNILMILTDDHAAHAIGAYGSRVNQTPRLDEIAERGRRLDRCFVTNSICTPSRASILTGAYSHVNGVYGLETPMLSTQPTFVSALSEAGYATAVFGKWHLGEGPGHDPEHFDDWAVLLGQGEYHDPRFLTSEGIRTIPGYATDIITDLSLDWLATVPAEDPFCLLLHHKAPHRNWEPDAKHAGMYADAEIPLPDTFDDDYATRGAGARRALMRIADDLTLDDLKVAPPEGLTGEELARWKYRRYMEDYLACVASIDDNVGRVIDWLDDNGRFDDTILIYVSDQGFFLGDHGWFDKRFMYEESIQMPFLISCPALIPADPEPIRRIVTNVDFAQTLLEAADVPAPARMQGESFWPELTGARADEPGGAFYYRYWENDEHNHRTLAHYGLRTDRYKLIYFYNDGMGIPGTTQARFDPYWELYDLQADPQELRNVAGDPAYAEVRAELTRQLWRKQAELGDRPHPSQPVPPGLQGA</sequence>
<dbReference type="PANTHER" id="PTHR43108">
    <property type="entry name" value="N-ACETYLGLUCOSAMINE-6-SULFATASE FAMILY MEMBER"/>
    <property type="match status" value="1"/>
</dbReference>
<evidence type="ECO:0000256" key="3">
    <source>
        <dbReference type="ARBA" id="ARBA00022801"/>
    </source>
</evidence>
<evidence type="ECO:0000313" key="8">
    <source>
        <dbReference type="Proteomes" id="UP000215896"/>
    </source>
</evidence>
<dbReference type="PANTHER" id="PTHR43108:SF6">
    <property type="entry name" value="N-SULPHOGLUCOSAMINE SULPHOHYDROLASE"/>
    <property type="match status" value="1"/>
</dbReference>
<evidence type="ECO:0000256" key="1">
    <source>
        <dbReference type="ARBA" id="ARBA00008779"/>
    </source>
</evidence>
<dbReference type="InterPro" id="IPR024607">
    <property type="entry name" value="Sulfatase_CS"/>
</dbReference>
<dbReference type="OrthoDB" id="9777306at2"/>
<comment type="caution">
    <text evidence="7">The sequence shown here is derived from an EMBL/GenBank/DDBJ whole genome shotgun (WGS) entry which is preliminary data.</text>
</comment>
<evidence type="ECO:0000259" key="6">
    <source>
        <dbReference type="Pfam" id="PF00884"/>
    </source>
</evidence>